<name>A0A1I7XRU9_HETBA</name>
<organism evidence="1 2">
    <name type="scientific">Heterorhabditis bacteriophora</name>
    <name type="common">Entomopathogenic nematode worm</name>
    <dbReference type="NCBI Taxonomy" id="37862"/>
    <lineage>
        <taxon>Eukaryota</taxon>
        <taxon>Metazoa</taxon>
        <taxon>Ecdysozoa</taxon>
        <taxon>Nematoda</taxon>
        <taxon>Chromadorea</taxon>
        <taxon>Rhabditida</taxon>
        <taxon>Rhabditina</taxon>
        <taxon>Rhabditomorpha</taxon>
        <taxon>Strongyloidea</taxon>
        <taxon>Heterorhabditidae</taxon>
        <taxon>Heterorhabditis</taxon>
    </lineage>
</organism>
<keyword evidence="1" id="KW-1185">Reference proteome</keyword>
<dbReference type="Proteomes" id="UP000095283">
    <property type="component" value="Unplaced"/>
</dbReference>
<dbReference type="WBParaSite" id="Hba_20060">
    <property type="protein sequence ID" value="Hba_20060"/>
    <property type="gene ID" value="Hba_20060"/>
</dbReference>
<reference evidence="2" key="1">
    <citation type="submission" date="2016-11" db="UniProtKB">
        <authorList>
            <consortium name="WormBaseParasite"/>
        </authorList>
    </citation>
    <scope>IDENTIFICATION</scope>
</reference>
<protein>
    <submittedName>
        <fullName evidence="2">IDEAL domain-containing protein</fullName>
    </submittedName>
</protein>
<proteinExistence type="predicted"/>
<dbReference type="AlphaFoldDB" id="A0A1I7XRU9"/>
<evidence type="ECO:0000313" key="2">
    <source>
        <dbReference type="WBParaSite" id="Hba_20060"/>
    </source>
</evidence>
<sequence length="73" mass="9056">MYRWYSSRLQCFVLKRSRVSNIEMIYETMCEENYLKLVREERDCMLQLESDEKLRECFVNQTNVLRDEYQENG</sequence>
<evidence type="ECO:0000313" key="1">
    <source>
        <dbReference type="Proteomes" id="UP000095283"/>
    </source>
</evidence>
<accession>A0A1I7XRU9</accession>